<dbReference type="InterPro" id="IPR001304">
    <property type="entry name" value="C-type_lectin-like"/>
</dbReference>
<evidence type="ECO:0000256" key="1">
    <source>
        <dbReference type="ARBA" id="ARBA00022734"/>
    </source>
</evidence>
<dbReference type="InterPro" id="IPR050111">
    <property type="entry name" value="C-type_lectin/snaclec_domain"/>
</dbReference>
<keyword evidence="4" id="KW-0812">Transmembrane</keyword>
<dbReference type="InterPro" id="IPR016186">
    <property type="entry name" value="C-type_lectin-like/link_sf"/>
</dbReference>
<sequence length="303" mass="35120">MTRCYTLSIFSSSVLKRPHIKNAPLPSFIRLRESHSKMSENIYGNVNTDRTWDMDRRTKANHTPQHTGSDSVQIRSSRAAAVCLLLLCVFLLTAVIVLCVHVHTKNTNHREETHKLLTKINNLTEQSDLLLTKYINMTNERNGLLIKNDNLTKQRDQFNQERNQLQKILNETGGWFHSDFSFYFMSSMKKSWDESRRYCTERGADLIIINSREKQDFVTKITDKREFWIGVTDIVEEGTWKWVDGTSVTSGFWASSGHIREPNGGKLENCAVTYLKKNPELIGWLDVNCNGAYQWICEKSSWF</sequence>
<feature type="transmembrane region" description="Helical" evidence="4">
    <location>
        <begin position="79"/>
        <end position="103"/>
    </location>
</feature>
<protein>
    <recommendedName>
        <fullName evidence="5">C-type lectin domain-containing protein</fullName>
    </recommendedName>
</protein>
<evidence type="ECO:0000256" key="4">
    <source>
        <dbReference type="SAM" id="Phobius"/>
    </source>
</evidence>
<dbReference type="Ensembl" id="ENSCCRT00015093221.1">
    <property type="protein sequence ID" value="ENSCCRP00015090306.1"/>
    <property type="gene ID" value="ENSCCRG00015036466.1"/>
</dbReference>
<dbReference type="PROSITE" id="PS50041">
    <property type="entry name" value="C_TYPE_LECTIN_2"/>
    <property type="match status" value="1"/>
</dbReference>
<dbReference type="SMART" id="SM00034">
    <property type="entry name" value="CLECT"/>
    <property type="match status" value="1"/>
</dbReference>
<evidence type="ECO:0000256" key="3">
    <source>
        <dbReference type="SAM" id="Coils"/>
    </source>
</evidence>
<proteinExistence type="predicted"/>
<dbReference type="Pfam" id="PF00059">
    <property type="entry name" value="Lectin_C"/>
    <property type="match status" value="1"/>
</dbReference>
<dbReference type="InterPro" id="IPR016187">
    <property type="entry name" value="CTDL_fold"/>
</dbReference>
<dbReference type="AlphaFoldDB" id="A0A8C1Y288"/>
<evidence type="ECO:0000259" key="5">
    <source>
        <dbReference type="PROSITE" id="PS50041"/>
    </source>
</evidence>
<keyword evidence="4" id="KW-0472">Membrane</keyword>
<keyword evidence="2" id="KW-1015">Disulfide bond</keyword>
<feature type="domain" description="C-type lectin" evidence="5">
    <location>
        <begin position="177"/>
        <end position="298"/>
    </location>
</feature>
<accession>A0A8C1Y288</accession>
<keyword evidence="3" id="KW-0175">Coiled coil</keyword>
<keyword evidence="4" id="KW-1133">Transmembrane helix</keyword>
<dbReference type="PANTHER" id="PTHR22803">
    <property type="entry name" value="MANNOSE, PHOSPHOLIPASE, LECTIN RECEPTOR RELATED"/>
    <property type="match status" value="1"/>
</dbReference>
<dbReference type="GO" id="GO:0030246">
    <property type="term" value="F:carbohydrate binding"/>
    <property type="evidence" value="ECO:0007669"/>
    <property type="project" value="UniProtKB-KW"/>
</dbReference>
<dbReference type="InterPro" id="IPR033989">
    <property type="entry name" value="CD209-like_CTLD"/>
</dbReference>
<dbReference type="CDD" id="cd03590">
    <property type="entry name" value="CLECT_DC-SIGN_like"/>
    <property type="match status" value="1"/>
</dbReference>
<organism evidence="6 7">
    <name type="scientific">Cyprinus carpio</name>
    <name type="common">Common carp</name>
    <dbReference type="NCBI Taxonomy" id="7962"/>
    <lineage>
        <taxon>Eukaryota</taxon>
        <taxon>Metazoa</taxon>
        <taxon>Chordata</taxon>
        <taxon>Craniata</taxon>
        <taxon>Vertebrata</taxon>
        <taxon>Euteleostomi</taxon>
        <taxon>Actinopterygii</taxon>
        <taxon>Neopterygii</taxon>
        <taxon>Teleostei</taxon>
        <taxon>Ostariophysi</taxon>
        <taxon>Cypriniformes</taxon>
        <taxon>Cyprinidae</taxon>
        <taxon>Cyprininae</taxon>
        <taxon>Cyprinus</taxon>
    </lineage>
</organism>
<evidence type="ECO:0000313" key="6">
    <source>
        <dbReference type="Ensembl" id="ENSCCRP00015090306.1"/>
    </source>
</evidence>
<feature type="coiled-coil region" evidence="3">
    <location>
        <begin position="141"/>
        <end position="171"/>
    </location>
</feature>
<reference evidence="6" key="1">
    <citation type="submission" date="2025-08" db="UniProtKB">
        <authorList>
            <consortium name="Ensembl"/>
        </authorList>
    </citation>
    <scope>IDENTIFICATION</scope>
</reference>
<dbReference type="PROSITE" id="PS00615">
    <property type="entry name" value="C_TYPE_LECTIN_1"/>
    <property type="match status" value="1"/>
</dbReference>
<dbReference type="SUPFAM" id="SSF56436">
    <property type="entry name" value="C-type lectin-like"/>
    <property type="match status" value="1"/>
</dbReference>
<dbReference type="Gene3D" id="3.10.100.10">
    <property type="entry name" value="Mannose-Binding Protein A, subunit A"/>
    <property type="match status" value="1"/>
</dbReference>
<evidence type="ECO:0000256" key="2">
    <source>
        <dbReference type="ARBA" id="ARBA00023157"/>
    </source>
</evidence>
<evidence type="ECO:0000313" key="7">
    <source>
        <dbReference type="Proteomes" id="UP000694700"/>
    </source>
</evidence>
<dbReference type="Proteomes" id="UP000694700">
    <property type="component" value="Unplaced"/>
</dbReference>
<name>A0A8C1Y288_CYPCA</name>
<dbReference type="InterPro" id="IPR018378">
    <property type="entry name" value="C-type_lectin_CS"/>
</dbReference>
<keyword evidence="1" id="KW-0430">Lectin</keyword>